<dbReference type="EMBL" id="MU864949">
    <property type="protein sequence ID" value="KAK4464291.1"/>
    <property type="molecule type" value="Genomic_DNA"/>
</dbReference>
<feature type="transmembrane region" description="Helical" evidence="1">
    <location>
        <begin position="95"/>
        <end position="111"/>
    </location>
</feature>
<evidence type="ECO:0000256" key="1">
    <source>
        <dbReference type="SAM" id="Phobius"/>
    </source>
</evidence>
<protein>
    <submittedName>
        <fullName evidence="2">Uncharacterized protein</fullName>
    </submittedName>
</protein>
<reference evidence="2" key="1">
    <citation type="journal article" date="2023" name="Mol. Phylogenet. Evol.">
        <title>Genome-scale phylogeny and comparative genomics of the fungal order Sordariales.</title>
        <authorList>
            <person name="Hensen N."/>
            <person name="Bonometti L."/>
            <person name="Westerberg I."/>
            <person name="Brannstrom I.O."/>
            <person name="Guillou S."/>
            <person name="Cros-Aarteil S."/>
            <person name="Calhoun S."/>
            <person name="Haridas S."/>
            <person name="Kuo A."/>
            <person name="Mondo S."/>
            <person name="Pangilinan J."/>
            <person name="Riley R."/>
            <person name="LaButti K."/>
            <person name="Andreopoulos B."/>
            <person name="Lipzen A."/>
            <person name="Chen C."/>
            <person name="Yan M."/>
            <person name="Daum C."/>
            <person name="Ng V."/>
            <person name="Clum A."/>
            <person name="Steindorff A."/>
            <person name="Ohm R.A."/>
            <person name="Martin F."/>
            <person name="Silar P."/>
            <person name="Natvig D.O."/>
            <person name="Lalanne C."/>
            <person name="Gautier V."/>
            <person name="Ament-Velasquez S.L."/>
            <person name="Kruys A."/>
            <person name="Hutchinson M.I."/>
            <person name="Powell A.J."/>
            <person name="Barry K."/>
            <person name="Miller A.N."/>
            <person name="Grigoriev I.V."/>
            <person name="Debuchy R."/>
            <person name="Gladieux P."/>
            <person name="Hiltunen Thoren M."/>
            <person name="Johannesson H."/>
        </authorList>
    </citation>
    <scope>NUCLEOTIDE SEQUENCE</scope>
    <source>
        <strain evidence="2">PSN324</strain>
    </source>
</reference>
<keyword evidence="1" id="KW-1133">Transmembrane helix</keyword>
<keyword evidence="3" id="KW-1185">Reference proteome</keyword>
<name>A0AAV9HUB5_9PEZI</name>
<evidence type="ECO:0000313" key="3">
    <source>
        <dbReference type="Proteomes" id="UP001321749"/>
    </source>
</evidence>
<accession>A0AAV9HUB5</accession>
<sequence length="129" mass="15273">MGFEKILANGQFFKLLNNFFFKKKVGWLTNGSVMVTSLPFSFLWIFFFLSLWFMMMMADPLKKRQLVLVLVLCACCSVILGQVKPPAGTKARCSTHIFFFFFFWLHGFYHIERVTSESLIFFFLCYRNR</sequence>
<evidence type="ECO:0000313" key="2">
    <source>
        <dbReference type="EMBL" id="KAK4464291.1"/>
    </source>
</evidence>
<organism evidence="2 3">
    <name type="scientific">Cladorrhinum samala</name>
    <dbReference type="NCBI Taxonomy" id="585594"/>
    <lineage>
        <taxon>Eukaryota</taxon>
        <taxon>Fungi</taxon>
        <taxon>Dikarya</taxon>
        <taxon>Ascomycota</taxon>
        <taxon>Pezizomycotina</taxon>
        <taxon>Sordariomycetes</taxon>
        <taxon>Sordariomycetidae</taxon>
        <taxon>Sordariales</taxon>
        <taxon>Podosporaceae</taxon>
        <taxon>Cladorrhinum</taxon>
    </lineage>
</organism>
<keyword evidence="1" id="KW-0472">Membrane</keyword>
<feature type="transmembrane region" description="Helical" evidence="1">
    <location>
        <begin position="33"/>
        <end position="54"/>
    </location>
</feature>
<reference evidence="2" key="2">
    <citation type="submission" date="2023-06" db="EMBL/GenBank/DDBJ databases">
        <authorList>
            <consortium name="Lawrence Berkeley National Laboratory"/>
            <person name="Mondo S.J."/>
            <person name="Hensen N."/>
            <person name="Bonometti L."/>
            <person name="Westerberg I."/>
            <person name="Brannstrom I.O."/>
            <person name="Guillou S."/>
            <person name="Cros-Aarteil S."/>
            <person name="Calhoun S."/>
            <person name="Haridas S."/>
            <person name="Kuo A."/>
            <person name="Pangilinan J."/>
            <person name="Riley R."/>
            <person name="Labutti K."/>
            <person name="Andreopoulos B."/>
            <person name="Lipzen A."/>
            <person name="Chen C."/>
            <person name="Yanf M."/>
            <person name="Daum C."/>
            <person name="Ng V."/>
            <person name="Clum A."/>
            <person name="Steindorff A."/>
            <person name="Ohm R."/>
            <person name="Martin F."/>
            <person name="Silar P."/>
            <person name="Natvig D."/>
            <person name="Lalanne C."/>
            <person name="Gautier V."/>
            <person name="Ament-Velasquez S.L."/>
            <person name="Kruys A."/>
            <person name="Hutchinson M.I."/>
            <person name="Powell A.J."/>
            <person name="Barry K."/>
            <person name="Miller A.N."/>
            <person name="Grigoriev I.V."/>
            <person name="Debuchy R."/>
            <person name="Gladieux P."/>
            <person name="Thoren M.H."/>
            <person name="Johannesson H."/>
        </authorList>
    </citation>
    <scope>NUCLEOTIDE SEQUENCE</scope>
    <source>
        <strain evidence="2">PSN324</strain>
    </source>
</reference>
<dbReference type="Proteomes" id="UP001321749">
    <property type="component" value="Unassembled WGS sequence"/>
</dbReference>
<comment type="caution">
    <text evidence="2">The sequence shown here is derived from an EMBL/GenBank/DDBJ whole genome shotgun (WGS) entry which is preliminary data.</text>
</comment>
<gene>
    <name evidence="2" type="ORF">QBC42DRAFT_263453</name>
</gene>
<dbReference type="AlphaFoldDB" id="A0AAV9HUB5"/>
<feature type="transmembrane region" description="Helical" evidence="1">
    <location>
        <begin position="66"/>
        <end position="83"/>
    </location>
</feature>
<keyword evidence="1" id="KW-0812">Transmembrane</keyword>
<proteinExistence type="predicted"/>